<dbReference type="PANTHER" id="PTHR48471:SF1">
    <property type="entry name" value="DDE TNP4 DOMAIN-CONTAINING PROTEIN"/>
    <property type="match status" value="1"/>
</dbReference>
<evidence type="ECO:0000313" key="2">
    <source>
        <dbReference type="Proteomes" id="UP000237271"/>
    </source>
</evidence>
<protein>
    <submittedName>
        <fullName evidence="1">Uncharacterized protein</fullName>
    </submittedName>
</protein>
<dbReference type="Proteomes" id="UP000237271">
    <property type="component" value="Unassembled WGS sequence"/>
</dbReference>
<dbReference type="EMBL" id="NCKW01020169">
    <property type="protein sequence ID" value="POM58725.1"/>
    <property type="molecule type" value="Genomic_DNA"/>
</dbReference>
<sequence>MNQAKRLVVLYEQSHTRRYMVAALKDRREDVKRRVCGRGTLASYGSGTILQCRVYRSWNYLRGCIRSFLLFLERFSLYYYIPMFRRKGGRPVKLKDHHQLIGLLLVFYVGSMEHKTLCSNFVSLTSPNLYSSTYVSHRQLRFKIHFITAGCTLFSSQGHFSADGLIVSSKHDCPGSWNDAGISLQFHEKLLNPMLNPDSQYGVVVYSAFPCSDEMLKGGDLRRLVPSVRAVAQRKSGAITSIRQAVEWGMGSVEKV</sequence>
<dbReference type="OrthoDB" id="115224at2759"/>
<dbReference type="PANTHER" id="PTHR48471">
    <property type="entry name" value="DDE TNP4 DOMAIN-CONTAINING PROTEIN"/>
    <property type="match status" value="1"/>
</dbReference>
<name>A0A2P4WZL3_9STRA</name>
<evidence type="ECO:0000313" key="1">
    <source>
        <dbReference type="EMBL" id="POM58725.1"/>
    </source>
</evidence>
<accession>A0A2P4WZL3</accession>
<dbReference type="AlphaFoldDB" id="A0A2P4WZL3"/>
<reference evidence="1 2" key="1">
    <citation type="journal article" date="2017" name="Genome Biol. Evol.">
        <title>Phytophthora megakarya and P. palmivora, closely related causal agents of cacao black pod rot, underwent increases in genome sizes and gene numbers by different mechanisms.</title>
        <authorList>
            <person name="Ali S.S."/>
            <person name="Shao J."/>
            <person name="Lary D.J."/>
            <person name="Kronmiller B."/>
            <person name="Shen D."/>
            <person name="Strem M.D."/>
            <person name="Amoako-Attah I."/>
            <person name="Akrofi A.Y."/>
            <person name="Begoude B.A."/>
            <person name="Ten Hoopen G.M."/>
            <person name="Coulibaly K."/>
            <person name="Kebe B.I."/>
            <person name="Melnick R.L."/>
            <person name="Guiltinan M.J."/>
            <person name="Tyler B.M."/>
            <person name="Meinhardt L.W."/>
            <person name="Bailey B.A."/>
        </authorList>
    </citation>
    <scope>NUCLEOTIDE SEQUENCE [LARGE SCALE GENOMIC DNA]</scope>
    <source>
        <strain evidence="2">sbr112.9</strain>
    </source>
</reference>
<proteinExistence type="predicted"/>
<gene>
    <name evidence="1" type="ORF">PHPALM_36594</name>
</gene>
<organism evidence="1 2">
    <name type="scientific">Phytophthora palmivora</name>
    <dbReference type="NCBI Taxonomy" id="4796"/>
    <lineage>
        <taxon>Eukaryota</taxon>
        <taxon>Sar</taxon>
        <taxon>Stramenopiles</taxon>
        <taxon>Oomycota</taxon>
        <taxon>Peronosporomycetes</taxon>
        <taxon>Peronosporales</taxon>
        <taxon>Peronosporaceae</taxon>
        <taxon>Phytophthora</taxon>
    </lineage>
</organism>
<comment type="caution">
    <text evidence="1">The sequence shown here is derived from an EMBL/GenBank/DDBJ whole genome shotgun (WGS) entry which is preliminary data.</text>
</comment>
<keyword evidence="2" id="KW-1185">Reference proteome</keyword>